<feature type="compositionally biased region" description="Basic residues" evidence="1">
    <location>
        <begin position="102"/>
        <end position="114"/>
    </location>
</feature>
<dbReference type="AlphaFoldDB" id="A0A4Z2H5U8"/>
<keyword evidence="3" id="KW-1185">Reference proteome</keyword>
<accession>A0A4Z2H5U8</accession>
<evidence type="ECO:0000313" key="3">
    <source>
        <dbReference type="Proteomes" id="UP000314294"/>
    </source>
</evidence>
<name>A0A4Z2H5U8_9TELE</name>
<proteinExistence type="predicted"/>
<dbReference type="Proteomes" id="UP000314294">
    <property type="component" value="Unassembled WGS sequence"/>
</dbReference>
<organism evidence="2 3">
    <name type="scientific">Liparis tanakae</name>
    <name type="common">Tanaka's snailfish</name>
    <dbReference type="NCBI Taxonomy" id="230148"/>
    <lineage>
        <taxon>Eukaryota</taxon>
        <taxon>Metazoa</taxon>
        <taxon>Chordata</taxon>
        <taxon>Craniata</taxon>
        <taxon>Vertebrata</taxon>
        <taxon>Euteleostomi</taxon>
        <taxon>Actinopterygii</taxon>
        <taxon>Neopterygii</taxon>
        <taxon>Teleostei</taxon>
        <taxon>Neoteleostei</taxon>
        <taxon>Acanthomorphata</taxon>
        <taxon>Eupercaria</taxon>
        <taxon>Perciformes</taxon>
        <taxon>Cottioidei</taxon>
        <taxon>Cottales</taxon>
        <taxon>Liparidae</taxon>
        <taxon>Liparis</taxon>
    </lineage>
</organism>
<protein>
    <submittedName>
        <fullName evidence="2">Uncharacterized protein</fullName>
    </submittedName>
</protein>
<evidence type="ECO:0000313" key="2">
    <source>
        <dbReference type="EMBL" id="TNN60423.1"/>
    </source>
</evidence>
<reference evidence="2 3" key="1">
    <citation type="submission" date="2019-03" db="EMBL/GenBank/DDBJ databases">
        <title>First draft genome of Liparis tanakae, snailfish: a comprehensive survey of snailfish specific genes.</title>
        <authorList>
            <person name="Kim W."/>
            <person name="Song I."/>
            <person name="Jeong J.-H."/>
            <person name="Kim D."/>
            <person name="Kim S."/>
            <person name="Ryu S."/>
            <person name="Song J.Y."/>
            <person name="Lee S.K."/>
        </authorList>
    </citation>
    <scope>NUCLEOTIDE SEQUENCE [LARGE SCALE GENOMIC DNA]</scope>
    <source>
        <tissue evidence="2">Muscle</tissue>
    </source>
</reference>
<comment type="caution">
    <text evidence="2">The sequence shown here is derived from an EMBL/GenBank/DDBJ whole genome shotgun (WGS) entry which is preliminary data.</text>
</comment>
<evidence type="ECO:0000256" key="1">
    <source>
        <dbReference type="SAM" id="MobiDB-lite"/>
    </source>
</evidence>
<dbReference type="EMBL" id="SRLO01000334">
    <property type="protein sequence ID" value="TNN60423.1"/>
    <property type="molecule type" value="Genomic_DNA"/>
</dbReference>
<feature type="region of interest" description="Disordered" evidence="1">
    <location>
        <begin position="98"/>
        <end position="129"/>
    </location>
</feature>
<sequence>MLQKWTVPEGATPPWVVSPLTERAIWATGEPFDGAHPSPPPLPLWACSQRDRPGELAGDRRSLAKTEHVLMTLPISRDQYHTFASECFLTFDLTSDQEQLPRNKKRRNKVKKSNRGGSLSRMDRRIDVM</sequence>
<gene>
    <name evidence="2" type="ORF">EYF80_029412</name>
</gene>